<dbReference type="InterPro" id="IPR004688">
    <property type="entry name" value="Ni/Co_transpt"/>
</dbReference>
<dbReference type="GO" id="GO:0015099">
    <property type="term" value="F:nickel cation transmembrane transporter activity"/>
    <property type="evidence" value="ECO:0007669"/>
    <property type="project" value="InterPro"/>
</dbReference>
<name>A0AAJ5C7Y3_9BASI</name>
<evidence type="ECO:0000256" key="1">
    <source>
        <dbReference type="ARBA" id="ARBA00004127"/>
    </source>
</evidence>
<feature type="transmembrane region" description="Helical" evidence="9">
    <location>
        <begin position="21"/>
        <end position="42"/>
    </location>
</feature>
<evidence type="ECO:0000313" key="10">
    <source>
        <dbReference type="EMBL" id="SNX87406.1"/>
    </source>
</evidence>
<feature type="compositionally biased region" description="Basic and acidic residues" evidence="8">
    <location>
        <begin position="186"/>
        <end position="200"/>
    </location>
</feature>
<accession>A0AAJ5C7Y3</accession>
<feature type="region of interest" description="Disordered" evidence="8">
    <location>
        <begin position="486"/>
        <end position="506"/>
    </location>
</feature>
<comment type="similarity">
    <text evidence="2">Belongs to the NiCoT transporter (TC 2.A.52) family.</text>
</comment>
<dbReference type="PANTHER" id="PTHR31611:SF0">
    <property type="entry name" value="HIGH-AFFINITY NICKEL TRANSPORT PROTEIN NIC1"/>
    <property type="match status" value="1"/>
</dbReference>
<feature type="transmembrane region" description="Helical" evidence="9">
    <location>
        <begin position="346"/>
        <end position="367"/>
    </location>
</feature>
<keyword evidence="11" id="KW-1185">Reference proteome</keyword>
<feature type="transmembrane region" description="Helical" evidence="9">
    <location>
        <begin position="108"/>
        <end position="132"/>
    </location>
</feature>
<keyword evidence="5 9" id="KW-0812">Transmembrane</keyword>
<protein>
    <submittedName>
        <fullName evidence="10">Related to high-affinity nickel transport protein nic1</fullName>
    </submittedName>
</protein>
<evidence type="ECO:0000256" key="8">
    <source>
        <dbReference type="SAM" id="MobiDB-lite"/>
    </source>
</evidence>
<evidence type="ECO:0000256" key="5">
    <source>
        <dbReference type="ARBA" id="ARBA00022692"/>
    </source>
</evidence>
<evidence type="ECO:0000313" key="11">
    <source>
        <dbReference type="Proteomes" id="UP001294444"/>
    </source>
</evidence>
<reference evidence="10" key="1">
    <citation type="submission" date="2023-10" db="EMBL/GenBank/DDBJ databases">
        <authorList>
            <person name="Guldener U."/>
        </authorList>
    </citation>
    <scope>NUCLEOTIDE SEQUENCE</scope>
    <source>
        <strain evidence="10">Mp4</strain>
    </source>
</reference>
<keyword evidence="7 9" id="KW-0472">Membrane</keyword>
<comment type="caution">
    <text evidence="10">The sequence shown here is derived from an EMBL/GenBank/DDBJ whole genome shotgun (WGS) entry which is preliminary data.</text>
</comment>
<dbReference type="GO" id="GO:0005886">
    <property type="term" value="C:plasma membrane"/>
    <property type="evidence" value="ECO:0007669"/>
    <property type="project" value="InterPro"/>
</dbReference>
<evidence type="ECO:0000256" key="6">
    <source>
        <dbReference type="ARBA" id="ARBA00022989"/>
    </source>
</evidence>
<dbReference type="Pfam" id="PF03824">
    <property type="entry name" value="NicO"/>
    <property type="match status" value="3"/>
</dbReference>
<keyword evidence="4" id="KW-0533">Nickel</keyword>
<keyword evidence="6 9" id="KW-1133">Transmembrane helix</keyword>
<dbReference type="GO" id="GO:0012505">
    <property type="term" value="C:endomembrane system"/>
    <property type="evidence" value="ECO:0007669"/>
    <property type="project" value="UniProtKB-SubCell"/>
</dbReference>
<comment type="subcellular location">
    <subcellularLocation>
        <location evidence="1">Endomembrane system</location>
        <topology evidence="1">Multi-pass membrane protein</topology>
    </subcellularLocation>
</comment>
<evidence type="ECO:0000256" key="2">
    <source>
        <dbReference type="ARBA" id="ARBA00010892"/>
    </source>
</evidence>
<dbReference type="EMBL" id="OAPG01000019">
    <property type="protein sequence ID" value="SNX87406.1"/>
    <property type="molecule type" value="Genomic_DNA"/>
</dbReference>
<dbReference type="Proteomes" id="UP001294444">
    <property type="component" value="Unassembled WGS sequence"/>
</dbReference>
<organism evidence="10 11">
    <name type="scientific">Melanopsichium pennsylvanicum</name>
    <dbReference type="NCBI Taxonomy" id="63383"/>
    <lineage>
        <taxon>Eukaryota</taxon>
        <taxon>Fungi</taxon>
        <taxon>Dikarya</taxon>
        <taxon>Basidiomycota</taxon>
        <taxon>Ustilaginomycotina</taxon>
        <taxon>Ustilaginomycetes</taxon>
        <taxon>Ustilaginales</taxon>
        <taxon>Ustilaginaceae</taxon>
        <taxon>Melanopsichium</taxon>
    </lineage>
</organism>
<gene>
    <name evidence="10" type="ORF">MEPE_06116</name>
</gene>
<proteinExistence type="inferred from homology"/>
<dbReference type="InterPro" id="IPR011541">
    <property type="entry name" value="Ni/Co_transpt_high_affinity"/>
</dbReference>
<evidence type="ECO:0000256" key="7">
    <source>
        <dbReference type="ARBA" id="ARBA00023136"/>
    </source>
</evidence>
<feature type="transmembrane region" description="Helical" evidence="9">
    <location>
        <begin position="144"/>
        <end position="166"/>
    </location>
</feature>
<feature type="transmembrane region" description="Helical" evidence="9">
    <location>
        <begin position="525"/>
        <end position="544"/>
    </location>
</feature>
<feature type="region of interest" description="Disordered" evidence="8">
    <location>
        <begin position="177"/>
        <end position="226"/>
    </location>
</feature>
<dbReference type="PANTHER" id="PTHR31611">
    <property type="entry name" value="HIGH-AFFINITY NICKEL TRANSPORT PROTEIN NIC1"/>
    <property type="match status" value="1"/>
</dbReference>
<feature type="compositionally biased region" description="Polar residues" evidence="8">
    <location>
        <begin position="208"/>
        <end position="226"/>
    </location>
</feature>
<evidence type="ECO:0000256" key="3">
    <source>
        <dbReference type="ARBA" id="ARBA00022448"/>
    </source>
</evidence>
<sequence>MRFWKDWNLPNKRPTLLLRCILLISVELVINGILWIVAAIVFGHSSRFLTLCLLSWTLGLRHALDADHISVIDNATRRIISLNHHHQSQTDKGTEVDNRPRRPVTCGLWFSLGHSTIVISVIFAISISLSIVGKLGKVSQVGGIVGSAVSGSTLFLFAIVNSILLIQSVRATRKYLPNHRQQQQEQQEKQQKPHDIDSSTRFKRNVVSDKQQVETNTPGQNANDQDQIIHDKVETHTLSKQPNNLDINHGGQGKEEKTEIEIEIEIETETVGKIQDERFRGIFTRLAYPLFRLVDRPYKLYPIGVLFGLGFDTASSIALLGIAGVTNTQVNENGDLRSSGDDVANYHGSNAWIILLALLFTSGMTLVDSLDSVLMINAYAPGELLLPPPPPSSSSSSTTTTGRKMMMVGKGDDSKIVKGRFEIWSITLLDSESVKDKNLDGKGTSSNLSHLLTLLSILLAFAISIITLMGVIGENCNRCVRAATKQQEQESKTKSPQSAEEGQGEGGGLEGRWWLFWQKANDSSGIIGACIVGGFITILLLYYIGKAMINRYRVTQSKSTPT</sequence>
<keyword evidence="3" id="KW-0813">Transport</keyword>
<feature type="transmembrane region" description="Helical" evidence="9">
    <location>
        <begin position="300"/>
        <end position="326"/>
    </location>
</feature>
<evidence type="ECO:0000256" key="4">
    <source>
        <dbReference type="ARBA" id="ARBA00022596"/>
    </source>
</evidence>
<evidence type="ECO:0000256" key="9">
    <source>
        <dbReference type="SAM" id="Phobius"/>
    </source>
</evidence>
<dbReference type="AlphaFoldDB" id="A0AAJ5C7Y3"/>
<feature type="transmembrane region" description="Helical" evidence="9">
    <location>
        <begin position="451"/>
        <end position="472"/>
    </location>
</feature>